<dbReference type="EC" id="2.3.2.27" evidence="5"/>
<comment type="catalytic activity">
    <reaction evidence="1">
        <text>S-ubiquitinyl-[E2 ubiquitin-conjugating enzyme]-L-cysteine + [acceptor protein]-L-lysine = [E2 ubiquitin-conjugating enzyme]-L-cysteine + N(6)-ubiquitinyl-[acceptor protein]-L-lysine.</text>
        <dbReference type="EC" id="2.3.2.27"/>
    </reaction>
</comment>
<reference evidence="23" key="2">
    <citation type="submission" date="2025-08" db="UniProtKB">
        <authorList>
            <consortium name="Ensembl"/>
        </authorList>
    </citation>
    <scope>IDENTIFICATION</scope>
</reference>
<dbReference type="GeneTree" id="ENSGT00940000166487"/>
<dbReference type="Gene3D" id="3.30.160.60">
    <property type="entry name" value="Classic Zinc Finger"/>
    <property type="match status" value="1"/>
</dbReference>
<dbReference type="PANTHER" id="PTHR24099:SF17">
    <property type="entry name" value="TRIPARTITE MOTIF CONTAINING 55"/>
    <property type="match status" value="1"/>
</dbReference>
<evidence type="ECO:0000256" key="9">
    <source>
        <dbReference type="ARBA" id="ARBA00022701"/>
    </source>
</evidence>
<keyword evidence="7" id="KW-0963">Cytoplasm</keyword>
<evidence type="ECO:0000256" key="3">
    <source>
        <dbReference type="ARBA" id="ARBA00004123"/>
    </source>
</evidence>
<feature type="compositionally biased region" description="Acidic residues" evidence="19">
    <location>
        <begin position="337"/>
        <end position="356"/>
    </location>
</feature>
<keyword evidence="12" id="KW-0221">Differentiation</keyword>
<dbReference type="InterPro" id="IPR027370">
    <property type="entry name" value="Znf-RING_euk"/>
</dbReference>
<dbReference type="Pfam" id="PF13445">
    <property type="entry name" value="zf-RING_UBOX"/>
    <property type="match status" value="1"/>
</dbReference>
<dbReference type="GO" id="GO:0005634">
    <property type="term" value="C:nucleus"/>
    <property type="evidence" value="ECO:0007669"/>
    <property type="project" value="UniProtKB-SubCell"/>
</dbReference>
<dbReference type="Ensembl" id="ENSLOCT00000005952.1">
    <property type="protein sequence ID" value="ENSLOCP00000005944.1"/>
    <property type="gene ID" value="ENSLOCG00000004940.1"/>
</dbReference>
<dbReference type="InterPro" id="IPR000315">
    <property type="entry name" value="Znf_B-box"/>
</dbReference>
<dbReference type="SUPFAM" id="SSF57850">
    <property type="entry name" value="RING/U-box"/>
    <property type="match status" value="1"/>
</dbReference>
<evidence type="ECO:0000256" key="8">
    <source>
        <dbReference type="ARBA" id="ARBA00022679"/>
    </source>
</evidence>
<accession>W5MC35</accession>
<dbReference type="InterPro" id="IPR050617">
    <property type="entry name" value="E3_ligase_FN3/SPRY"/>
</dbReference>
<keyword evidence="10" id="KW-0479">Metal-binding</keyword>
<dbReference type="OMA" id="MLMRCYG"/>
<evidence type="ECO:0000256" key="7">
    <source>
        <dbReference type="ARBA" id="ARBA00022490"/>
    </source>
</evidence>
<dbReference type="Bgee" id="ENSLOCG00000004940">
    <property type="expression patterns" value="Expressed in muscle tissue and 11 other cell types or tissues"/>
</dbReference>
<dbReference type="InterPro" id="IPR033492">
    <property type="entry name" value="Trim54_Bbox2_Zfn"/>
</dbReference>
<dbReference type="Proteomes" id="UP000018468">
    <property type="component" value="Linkage group LG18"/>
</dbReference>
<dbReference type="GO" id="GO:0045087">
    <property type="term" value="P:innate immune response"/>
    <property type="evidence" value="ECO:0000318"/>
    <property type="project" value="GO_Central"/>
</dbReference>
<keyword evidence="13" id="KW-0862">Zinc</keyword>
<dbReference type="AlphaFoldDB" id="W5MC35"/>
<dbReference type="EMBL" id="AHAT01025249">
    <property type="status" value="NOT_ANNOTATED_CDS"/>
    <property type="molecule type" value="Genomic_DNA"/>
</dbReference>
<keyword evidence="15" id="KW-0514">Muscle protein</keyword>
<feature type="domain" description="COS" evidence="22">
    <location>
        <begin position="274"/>
        <end position="332"/>
    </location>
</feature>
<dbReference type="PANTHER" id="PTHR24099">
    <property type="entry name" value="E3 UBIQUITIN-PROTEIN LIGASE TRIM36-RELATED"/>
    <property type="match status" value="1"/>
</dbReference>
<dbReference type="SMART" id="SM00184">
    <property type="entry name" value="RING"/>
    <property type="match status" value="1"/>
</dbReference>
<feature type="coiled-coil region" evidence="18">
    <location>
        <begin position="188"/>
        <end position="215"/>
    </location>
</feature>
<dbReference type="GO" id="GO:0030154">
    <property type="term" value="P:cell differentiation"/>
    <property type="evidence" value="ECO:0007669"/>
    <property type="project" value="UniProtKB-KW"/>
</dbReference>
<evidence type="ECO:0000259" key="21">
    <source>
        <dbReference type="PROSITE" id="PS50119"/>
    </source>
</evidence>
<sequence length="438" mass="49074">VSTCMPITCFNGLISFHRDQTMDSLERQLICPICLEVFTKPVVILPCQHNLCRKCANDIFQPSLFQARGTTVGAGGRFRCPSCRHEVVLDRHGVYGLQRNLLVENIIDIYKQESASSRPLPKATGHPTCVEHEEEKVNIYCISCQVPTCSLCKVFGSHKDCQVAPLPDVYKHQKSELSDGIGCLVAANDRVQAFISELEDTCKNLEDNCKSQKQTLCEKFDRMYAILEERKKIMLQRITYEQEEKTSHTRSLIRKYGEHIDANSKLVETALQSMEEPQMAAFLQSARNLIEKITEATNGSTVETLDPGYENMDHYKVDFNAEERVLYQLDFVKAEEELEGVGEEEQEQCAGDDAEDLGQKSADQGDTEDTKGQAEDVRDSMKADICDAEGGSAQQPVKDAKTLPDGPSLQAFVLFLSILAMVIILQRVWNHIECAACS</sequence>
<evidence type="ECO:0000259" key="22">
    <source>
        <dbReference type="PROSITE" id="PS51262"/>
    </source>
</evidence>
<reference evidence="23" key="3">
    <citation type="submission" date="2025-09" db="UniProtKB">
        <authorList>
            <consortium name="Ensembl"/>
        </authorList>
    </citation>
    <scope>IDENTIFICATION</scope>
</reference>
<keyword evidence="24" id="KW-1185">Reference proteome</keyword>
<dbReference type="InterPro" id="IPR017907">
    <property type="entry name" value="Znf_RING_CS"/>
</dbReference>
<evidence type="ECO:0000256" key="12">
    <source>
        <dbReference type="ARBA" id="ARBA00022782"/>
    </source>
</evidence>
<dbReference type="InterPro" id="IPR017903">
    <property type="entry name" value="COS_domain"/>
</dbReference>
<keyword evidence="8" id="KW-0808">Transferase</keyword>
<evidence type="ECO:0000256" key="18">
    <source>
        <dbReference type="SAM" id="Coils"/>
    </source>
</evidence>
<evidence type="ECO:0000256" key="11">
    <source>
        <dbReference type="ARBA" id="ARBA00022771"/>
    </source>
</evidence>
<dbReference type="InterPro" id="IPR001841">
    <property type="entry name" value="Znf_RING"/>
</dbReference>
<evidence type="ECO:0000256" key="6">
    <source>
        <dbReference type="ARBA" id="ARBA00014725"/>
    </source>
</evidence>
<evidence type="ECO:0000256" key="10">
    <source>
        <dbReference type="ARBA" id="ARBA00022723"/>
    </source>
</evidence>
<keyword evidence="9" id="KW-0493">Microtubule</keyword>
<feature type="region of interest" description="Disordered" evidence="19">
    <location>
        <begin position="337"/>
        <end position="378"/>
    </location>
</feature>
<dbReference type="PROSITE" id="PS50119">
    <property type="entry name" value="ZF_BBOX"/>
    <property type="match status" value="1"/>
</dbReference>
<evidence type="ECO:0000256" key="17">
    <source>
        <dbReference type="PROSITE-ProRule" id="PRU00024"/>
    </source>
</evidence>
<dbReference type="GO" id="GO:0005874">
    <property type="term" value="C:microtubule"/>
    <property type="evidence" value="ECO:0007669"/>
    <property type="project" value="UniProtKB-KW"/>
</dbReference>
<dbReference type="InParanoid" id="W5MC35"/>
<feature type="domain" description="B box-type" evidence="21">
    <location>
        <begin position="124"/>
        <end position="166"/>
    </location>
</feature>
<dbReference type="PROSITE" id="PS00518">
    <property type="entry name" value="ZF_RING_1"/>
    <property type="match status" value="1"/>
</dbReference>
<evidence type="ECO:0000313" key="23">
    <source>
        <dbReference type="Ensembl" id="ENSLOCP00000005944.1"/>
    </source>
</evidence>
<dbReference type="Gene3D" id="1.20.5.170">
    <property type="match status" value="1"/>
</dbReference>
<evidence type="ECO:0000256" key="5">
    <source>
        <dbReference type="ARBA" id="ARBA00012483"/>
    </source>
</evidence>
<evidence type="ECO:0000256" key="13">
    <source>
        <dbReference type="ARBA" id="ARBA00022833"/>
    </source>
</evidence>
<evidence type="ECO:0000256" key="2">
    <source>
        <dbReference type="ARBA" id="ARBA00003888"/>
    </source>
</evidence>
<dbReference type="GO" id="GO:0008270">
    <property type="term" value="F:zinc ion binding"/>
    <property type="evidence" value="ECO:0007669"/>
    <property type="project" value="UniProtKB-KW"/>
</dbReference>
<reference evidence="24" key="1">
    <citation type="submission" date="2011-12" db="EMBL/GenBank/DDBJ databases">
        <title>The Draft Genome of Lepisosteus oculatus.</title>
        <authorList>
            <consortium name="The Broad Institute Genome Assembly &amp; Analysis Group"/>
            <consortium name="Computational R&amp;D Group"/>
            <consortium name="and Sequencing Platform"/>
            <person name="Di Palma F."/>
            <person name="Alfoldi J."/>
            <person name="Johnson J."/>
            <person name="Berlin A."/>
            <person name="Gnerre S."/>
            <person name="Jaffe D."/>
            <person name="MacCallum I."/>
            <person name="Young S."/>
            <person name="Walker B.J."/>
            <person name="Lander E.S."/>
            <person name="Lindblad-Toh K."/>
        </authorList>
    </citation>
    <scope>NUCLEOTIDE SEQUENCE [LARGE SCALE GENOMIC DNA]</scope>
</reference>
<dbReference type="SUPFAM" id="SSF57845">
    <property type="entry name" value="B-box zinc-binding domain"/>
    <property type="match status" value="1"/>
</dbReference>
<dbReference type="PROSITE" id="PS51262">
    <property type="entry name" value="COS"/>
    <property type="match status" value="1"/>
</dbReference>
<feature type="compositionally biased region" description="Basic and acidic residues" evidence="19">
    <location>
        <begin position="368"/>
        <end position="378"/>
    </location>
</feature>
<proteinExistence type="predicted"/>
<evidence type="ECO:0000256" key="14">
    <source>
        <dbReference type="ARBA" id="ARBA00023054"/>
    </source>
</evidence>
<dbReference type="InterPro" id="IPR013083">
    <property type="entry name" value="Znf_RING/FYVE/PHD"/>
</dbReference>
<dbReference type="HOGENOM" id="CLU_013137_5_1_1"/>
<evidence type="ECO:0000256" key="1">
    <source>
        <dbReference type="ARBA" id="ARBA00000900"/>
    </source>
</evidence>
<evidence type="ECO:0000256" key="15">
    <source>
        <dbReference type="ARBA" id="ARBA00023179"/>
    </source>
</evidence>
<dbReference type="GO" id="GO:0061630">
    <property type="term" value="F:ubiquitin protein ligase activity"/>
    <property type="evidence" value="ECO:0000318"/>
    <property type="project" value="GO_Central"/>
</dbReference>
<evidence type="ECO:0000256" key="19">
    <source>
        <dbReference type="SAM" id="MobiDB-lite"/>
    </source>
</evidence>
<evidence type="ECO:0000256" key="4">
    <source>
        <dbReference type="ARBA" id="ARBA00004496"/>
    </source>
</evidence>
<dbReference type="eggNOG" id="KOG2177">
    <property type="taxonomic scope" value="Eukaryota"/>
</dbReference>
<evidence type="ECO:0000256" key="16">
    <source>
        <dbReference type="ARBA" id="ARBA00023242"/>
    </source>
</evidence>
<dbReference type="FunFam" id="3.30.40.10:FF:000014">
    <property type="entry name" value="probable E3 ubiquitin-protein ligase MID2"/>
    <property type="match status" value="1"/>
</dbReference>
<organism evidence="23 24">
    <name type="scientific">Lepisosteus oculatus</name>
    <name type="common">Spotted gar</name>
    <dbReference type="NCBI Taxonomy" id="7918"/>
    <lineage>
        <taxon>Eukaryota</taxon>
        <taxon>Metazoa</taxon>
        <taxon>Chordata</taxon>
        <taxon>Craniata</taxon>
        <taxon>Vertebrata</taxon>
        <taxon>Euteleostomi</taxon>
        <taxon>Actinopterygii</taxon>
        <taxon>Neopterygii</taxon>
        <taxon>Holostei</taxon>
        <taxon>Semionotiformes</taxon>
        <taxon>Lepisosteidae</taxon>
        <taxon>Lepisosteus</taxon>
    </lineage>
</organism>
<dbReference type="CDD" id="cd19833">
    <property type="entry name" value="Bbox2_MuRF3_C-II"/>
    <property type="match status" value="1"/>
</dbReference>
<evidence type="ECO:0000259" key="20">
    <source>
        <dbReference type="PROSITE" id="PS50089"/>
    </source>
</evidence>
<dbReference type="Gene3D" id="3.30.40.10">
    <property type="entry name" value="Zinc/RING finger domain, C3HC4 (zinc finger)"/>
    <property type="match status" value="1"/>
</dbReference>
<protein>
    <recommendedName>
        <fullName evidence="6">Tripartite motif-containing protein 54</fullName>
        <ecNumber evidence="5">2.3.2.27</ecNumber>
    </recommendedName>
</protein>
<dbReference type="PROSITE" id="PS50089">
    <property type="entry name" value="ZF_RING_2"/>
    <property type="match status" value="1"/>
</dbReference>
<keyword evidence="16" id="KW-0539">Nucleus</keyword>
<keyword evidence="11 17" id="KW-0863">Zinc-finger</keyword>
<dbReference type="Pfam" id="PF00643">
    <property type="entry name" value="zf-B_box"/>
    <property type="match status" value="1"/>
</dbReference>
<dbReference type="GO" id="GO:0005737">
    <property type="term" value="C:cytoplasm"/>
    <property type="evidence" value="ECO:0000318"/>
    <property type="project" value="GO_Central"/>
</dbReference>
<dbReference type="STRING" id="7918.ENSLOCP00000005944"/>
<feature type="domain" description="RING-type" evidence="20">
    <location>
        <begin position="31"/>
        <end position="84"/>
    </location>
</feature>
<comment type="subcellular location">
    <subcellularLocation>
        <location evidence="4">Cytoplasm</location>
    </subcellularLocation>
    <subcellularLocation>
        <location evidence="3">Nucleus</location>
    </subcellularLocation>
</comment>
<evidence type="ECO:0000313" key="24">
    <source>
        <dbReference type="Proteomes" id="UP000018468"/>
    </source>
</evidence>
<name>W5MC35_LEPOC</name>
<keyword evidence="14 18" id="KW-0175">Coiled coil</keyword>
<comment type="function">
    <text evidence="2">May bind and stabilize microtubules during myotubes formation.</text>
</comment>